<proteinExistence type="predicted"/>
<gene>
    <name evidence="1" type="ORF">JOF57_003635</name>
</gene>
<organism evidence="1 2">
    <name type="scientific">Mycolicibacterium lutetiense</name>
    <dbReference type="NCBI Taxonomy" id="1641992"/>
    <lineage>
        <taxon>Bacteria</taxon>
        <taxon>Bacillati</taxon>
        <taxon>Actinomycetota</taxon>
        <taxon>Actinomycetes</taxon>
        <taxon>Mycobacteriales</taxon>
        <taxon>Mycobacteriaceae</taxon>
        <taxon>Mycolicibacterium</taxon>
    </lineage>
</organism>
<name>A0ABS4ZW30_9MYCO</name>
<dbReference type="RefSeq" id="WP_209918686.1">
    <property type="nucleotide sequence ID" value="NZ_JAGIOP010000002.1"/>
</dbReference>
<dbReference type="Proteomes" id="UP000694460">
    <property type="component" value="Unassembled WGS sequence"/>
</dbReference>
<evidence type="ECO:0000313" key="1">
    <source>
        <dbReference type="EMBL" id="MBP2453722.1"/>
    </source>
</evidence>
<keyword evidence="2" id="KW-1185">Reference proteome</keyword>
<comment type="caution">
    <text evidence="1">The sequence shown here is derived from an EMBL/GenBank/DDBJ whole genome shotgun (WGS) entry which is preliminary data.</text>
</comment>
<dbReference type="EMBL" id="JAGIOP010000002">
    <property type="protein sequence ID" value="MBP2453722.1"/>
    <property type="molecule type" value="Genomic_DNA"/>
</dbReference>
<evidence type="ECO:0000313" key="2">
    <source>
        <dbReference type="Proteomes" id="UP000694460"/>
    </source>
</evidence>
<accession>A0ABS4ZW30</accession>
<reference evidence="1 2" key="1">
    <citation type="submission" date="2021-03" db="EMBL/GenBank/DDBJ databases">
        <title>Sequencing the genomes of 1000 actinobacteria strains.</title>
        <authorList>
            <person name="Klenk H.-P."/>
        </authorList>
    </citation>
    <scope>NUCLEOTIDE SEQUENCE [LARGE SCALE GENOMIC DNA]</scope>
    <source>
        <strain evidence="1 2">DSM 46713</strain>
    </source>
</reference>
<sequence length="66" mass="7293">MARSAQSPSVQGGREVIFERIAEVLESQHRQALTEYALTELLWHCPDDLVTDGAEPEIPGCSRRAA</sequence>
<protein>
    <submittedName>
        <fullName evidence="1">Uncharacterized protein</fullName>
    </submittedName>
</protein>